<reference evidence="1 2" key="1">
    <citation type="submission" date="2016-04" db="EMBL/GenBank/DDBJ databases">
        <title>Genome analyses suggest a sexual origin of heterokaryosis in a supposedly ancient asexual fungus.</title>
        <authorList>
            <person name="Ropars J."/>
            <person name="Sedzielewska K."/>
            <person name="Noel J."/>
            <person name="Charron P."/>
            <person name="Farinelli L."/>
            <person name="Marton T."/>
            <person name="Kruger M."/>
            <person name="Pelin A."/>
            <person name="Brachmann A."/>
            <person name="Corradi N."/>
        </authorList>
    </citation>
    <scope>NUCLEOTIDE SEQUENCE [LARGE SCALE GENOMIC DNA]</scope>
    <source>
        <strain evidence="1 2">A5</strain>
    </source>
</reference>
<gene>
    <name evidence="1" type="ORF">RhiirA5_427082</name>
</gene>
<comment type="caution">
    <text evidence="1">The sequence shown here is derived from an EMBL/GenBank/DDBJ whole genome shotgun (WGS) entry which is preliminary data.</text>
</comment>
<evidence type="ECO:0000313" key="1">
    <source>
        <dbReference type="EMBL" id="PKC01206.1"/>
    </source>
</evidence>
<name>A0A2N0P306_9GLOM</name>
<dbReference type="VEuPathDB" id="FungiDB:RhiirA1_461488"/>
<sequence length="95" mass="11009">MEWEKVAARAIGEVAFDKGIKAEQIKNWSDMGRRILKIGEEISFSGKKLKDENRVKDEKNVNEKFLQNSPPAKKIWRVEGEKETVRMELSKNFNG</sequence>
<organism evidence="1 2">
    <name type="scientific">Rhizophagus irregularis</name>
    <dbReference type="NCBI Taxonomy" id="588596"/>
    <lineage>
        <taxon>Eukaryota</taxon>
        <taxon>Fungi</taxon>
        <taxon>Fungi incertae sedis</taxon>
        <taxon>Mucoromycota</taxon>
        <taxon>Glomeromycotina</taxon>
        <taxon>Glomeromycetes</taxon>
        <taxon>Glomerales</taxon>
        <taxon>Glomeraceae</taxon>
        <taxon>Rhizophagus</taxon>
    </lineage>
</organism>
<reference evidence="1 2" key="2">
    <citation type="submission" date="2017-09" db="EMBL/GenBank/DDBJ databases">
        <title>Extensive intraspecific genome diversity in a model arbuscular mycorrhizal fungus.</title>
        <authorList>
            <person name="Chen E.C."/>
            <person name="Morin E."/>
            <person name="Beaudet D."/>
            <person name="Noel J."/>
            <person name="Ndikumana S."/>
            <person name="Charron P."/>
            <person name="St-Onge C."/>
            <person name="Giorgi J."/>
            <person name="Grigoriev I.V."/>
            <person name="Roux C."/>
            <person name="Martin F.M."/>
            <person name="Corradi N."/>
        </authorList>
    </citation>
    <scope>NUCLEOTIDE SEQUENCE [LARGE SCALE GENOMIC DNA]</scope>
    <source>
        <strain evidence="1 2">A5</strain>
    </source>
</reference>
<dbReference type="AlphaFoldDB" id="A0A2N0P306"/>
<evidence type="ECO:0000313" key="2">
    <source>
        <dbReference type="Proteomes" id="UP000232722"/>
    </source>
</evidence>
<dbReference type="EMBL" id="LLXJ01001671">
    <property type="protein sequence ID" value="PKC01206.1"/>
    <property type="molecule type" value="Genomic_DNA"/>
</dbReference>
<accession>A0A2N0P306</accession>
<proteinExistence type="predicted"/>
<dbReference type="Proteomes" id="UP000232722">
    <property type="component" value="Unassembled WGS sequence"/>
</dbReference>
<protein>
    <submittedName>
        <fullName evidence="1">Uncharacterized protein</fullName>
    </submittedName>
</protein>